<name>A0A8H3B847_9AGAM</name>
<dbReference type="SUPFAM" id="SSF55753">
    <property type="entry name" value="Actin depolymerizing proteins"/>
    <property type="match status" value="1"/>
</dbReference>
<evidence type="ECO:0000256" key="4">
    <source>
        <dbReference type="ARBA" id="ARBA00023212"/>
    </source>
</evidence>
<dbReference type="GO" id="GO:0030427">
    <property type="term" value="C:site of polarized growth"/>
    <property type="evidence" value="ECO:0007669"/>
    <property type="project" value="TreeGrafter"/>
</dbReference>
<dbReference type="GO" id="GO:0051015">
    <property type="term" value="F:actin filament binding"/>
    <property type="evidence" value="ECO:0007669"/>
    <property type="project" value="TreeGrafter"/>
</dbReference>
<evidence type="ECO:0000256" key="5">
    <source>
        <dbReference type="ARBA" id="ARBA00038052"/>
    </source>
</evidence>
<dbReference type="PANTHER" id="PTHR10829:SF56">
    <property type="entry name" value="ADF-H DOMAIN-CONTAINING PROTEIN"/>
    <property type="match status" value="1"/>
</dbReference>
<dbReference type="GO" id="GO:0030833">
    <property type="term" value="P:regulation of actin filament polymerization"/>
    <property type="evidence" value="ECO:0007669"/>
    <property type="project" value="TreeGrafter"/>
</dbReference>
<reference evidence="7" key="1">
    <citation type="submission" date="2021-01" db="EMBL/GenBank/DDBJ databases">
        <authorList>
            <person name="Kaushik A."/>
        </authorList>
    </citation>
    <scope>NUCLEOTIDE SEQUENCE</scope>
    <source>
        <strain evidence="7">AG1-1A</strain>
    </source>
</reference>
<evidence type="ECO:0000256" key="3">
    <source>
        <dbReference type="ARBA" id="ARBA00023203"/>
    </source>
</evidence>
<dbReference type="PANTHER" id="PTHR10829">
    <property type="entry name" value="CORTACTIN AND DREBRIN"/>
    <property type="match status" value="1"/>
</dbReference>
<organism evidence="7 8">
    <name type="scientific">Rhizoctonia solani</name>
    <dbReference type="NCBI Taxonomy" id="456999"/>
    <lineage>
        <taxon>Eukaryota</taxon>
        <taxon>Fungi</taxon>
        <taxon>Dikarya</taxon>
        <taxon>Basidiomycota</taxon>
        <taxon>Agaricomycotina</taxon>
        <taxon>Agaricomycetes</taxon>
        <taxon>Cantharellales</taxon>
        <taxon>Ceratobasidiaceae</taxon>
        <taxon>Rhizoctonia</taxon>
    </lineage>
</organism>
<comment type="subcellular location">
    <subcellularLocation>
        <location evidence="1">Cytoplasm</location>
        <location evidence="1">Cytoskeleton</location>
    </subcellularLocation>
</comment>
<dbReference type="EMBL" id="CAJMWR010002821">
    <property type="protein sequence ID" value="CAE6450041.1"/>
    <property type="molecule type" value="Genomic_DNA"/>
</dbReference>
<protein>
    <recommendedName>
        <fullName evidence="6">ADF-H domain-containing protein</fullName>
    </recommendedName>
</protein>
<dbReference type="SMART" id="SM00102">
    <property type="entry name" value="ADF"/>
    <property type="match status" value="1"/>
</dbReference>
<feature type="domain" description="ADF-H" evidence="6">
    <location>
        <begin position="1"/>
        <end position="136"/>
    </location>
</feature>
<gene>
    <name evidence="7" type="ORF">RDB_LOCUS89552</name>
</gene>
<accession>A0A8H3B847</accession>
<dbReference type="Pfam" id="PF00241">
    <property type="entry name" value="Cofilin_ADF"/>
    <property type="match status" value="1"/>
</dbReference>
<evidence type="ECO:0000256" key="1">
    <source>
        <dbReference type="ARBA" id="ARBA00004245"/>
    </source>
</evidence>
<evidence type="ECO:0000313" key="7">
    <source>
        <dbReference type="EMBL" id="CAE6450041.1"/>
    </source>
</evidence>
<dbReference type="GO" id="GO:0030864">
    <property type="term" value="C:cortical actin cytoskeleton"/>
    <property type="evidence" value="ECO:0007669"/>
    <property type="project" value="TreeGrafter"/>
</dbReference>
<dbReference type="FunFam" id="3.40.20.10:FF:000018">
    <property type="entry name" value="Coactosin-like 1"/>
    <property type="match status" value="1"/>
</dbReference>
<evidence type="ECO:0000259" key="6">
    <source>
        <dbReference type="PROSITE" id="PS51263"/>
    </source>
</evidence>
<keyword evidence="2" id="KW-0963">Cytoplasm</keyword>
<comment type="similarity">
    <text evidence="5">Belongs to the actin-binding proteins ADF family. Coactosin subfamily.</text>
</comment>
<dbReference type="InterPro" id="IPR029006">
    <property type="entry name" value="ADF-H/Gelsolin-like_dom_sf"/>
</dbReference>
<dbReference type="AlphaFoldDB" id="A0A8H3B847"/>
<keyword evidence="4" id="KW-0206">Cytoskeleton</keyword>
<dbReference type="CDD" id="cd11282">
    <property type="entry name" value="ADF_coactosin_like"/>
    <property type="match status" value="1"/>
</dbReference>
<evidence type="ECO:0000256" key="2">
    <source>
        <dbReference type="ARBA" id="ARBA00022490"/>
    </source>
</evidence>
<keyword evidence="3" id="KW-0009">Actin-binding</keyword>
<proteinExistence type="inferred from homology"/>
<dbReference type="GO" id="GO:0005884">
    <property type="term" value="C:actin filament"/>
    <property type="evidence" value="ECO:0007669"/>
    <property type="project" value="TreeGrafter"/>
</dbReference>
<dbReference type="Proteomes" id="UP000663840">
    <property type="component" value="Unassembled WGS sequence"/>
</dbReference>
<dbReference type="Gene3D" id="3.40.20.10">
    <property type="entry name" value="Severin"/>
    <property type="match status" value="1"/>
</dbReference>
<sequence>MADVTQPEIAAAYENVRKNESDINWLVLKYESPSSDKLKLEATGTGGLAELCESGQLGDSEVVYAYVRVSYANDKESKREKFILISWIGTSAGVMRKAKVSVHLADVKRKLAVYSIEVSAREMDDLKEEPIVIRLRKAGGASYDGV</sequence>
<dbReference type="PROSITE" id="PS51263">
    <property type="entry name" value="ADF_H"/>
    <property type="match status" value="1"/>
</dbReference>
<comment type="caution">
    <text evidence="7">The sequence shown here is derived from an EMBL/GenBank/DDBJ whole genome shotgun (WGS) entry which is preliminary data.</text>
</comment>
<evidence type="ECO:0000313" key="8">
    <source>
        <dbReference type="Proteomes" id="UP000663840"/>
    </source>
</evidence>
<dbReference type="InterPro" id="IPR002108">
    <property type="entry name" value="ADF-H"/>
</dbReference>